<name>A0A0R2JQ64_9LACO</name>
<comment type="caution">
    <text evidence="9">The sequence shown here is derived from an EMBL/GenBank/DDBJ whole genome shotgun (WGS) entry which is preliminary data.</text>
</comment>
<dbReference type="CDD" id="cd04187">
    <property type="entry name" value="DPM1_like_bac"/>
    <property type="match status" value="1"/>
</dbReference>
<dbReference type="OrthoDB" id="9807778at2"/>
<protein>
    <submittedName>
        <fullName evidence="9">Glycosyltransferase</fullName>
    </submittedName>
</protein>
<dbReference type="Gene3D" id="3.90.550.10">
    <property type="entry name" value="Spore Coat Polysaccharide Biosynthesis Protein SpsA, Chain A"/>
    <property type="match status" value="1"/>
</dbReference>
<dbReference type="GO" id="GO:0016757">
    <property type="term" value="F:glycosyltransferase activity"/>
    <property type="evidence" value="ECO:0007669"/>
    <property type="project" value="UniProtKB-KW"/>
</dbReference>
<dbReference type="AlphaFoldDB" id="A0A0R2JQ64"/>
<reference evidence="9 10" key="1">
    <citation type="journal article" date="2015" name="Genome Announc.">
        <title>Expanding the biotechnology potential of lactobacilli through comparative genomics of 213 strains and associated genera.</title>
        <authorList>
            <person name="Sun Z."/>
            <person name="Harris H.M."/>
            <person name="McCann A."/>
            <person name="Guo C."/>
            <person name="Argimon S."/>
            <person name="Zhang W."/>
            <person name="Yang X."/>
            <person name="Jeffery I.B."/>
            <person name="Cooney J.C."/>
            <person name="Kagawa T.F."/>
            <person name="Liu W."/>
            <person name="Song Y."/>
            <person name="Salvetti E."/>
            <person name="Wrobel A."/>
            <person name="Rasinkangas P."/>
            <person name="Parkhill J."/>
            <person name="Rea M.C."/>
            <person name="O'Sullivan O."/>
            <person name="Ritari J."/>
            <person name="Douillard F.P."/>
            <person name="Paul Ross R."/>
            <person name="Yang R."/>
            <person name="Briner A.E."/>
            <person name="Felis G.E."/>
            <person name="de Vos W.M."/>
            <person name="Barrangou R."/>
            <person name="Klaenhammer T.R."/>
            <person name="Caufield P.W."/>
            <person name="Cui Y."/>
            <person name="Zhang H."/>
            <person name="O'Toole P.W."/>
        </authorList>
    </citation>
    <scope>NUCLEOTIDE SEQUENCE [LARGE SCALE GENOMIC DNA]</scope>
    <source>
        <strain evidence="9 10">DSM 20014</strain>
    </source>
</reference>
<keyword evidence="5 7" id="KW-1133">Transmembrane helix</keyword>
<evidence type="ECO:0000313" key="9">
    <source>
        <dbReference type="EMBL" id="KRN77036.1"/>
    </source>
</evidence>
<keyword evidence="10" id="KW-1185">Reference proteome</keyword>
<feature type="transmembrane region" description="Helical" evidence="7">
    <location>
        <begin position="236"/>
        <end position="257"/>
    </location>
</feature>
<evidence type="ECO:0000259" key="8">
    <source>
        <dbReference type="Pfam" id="PF00535"/>
    </source>
</evidence>
<keyword evidence="6 7" id="KW-0472">Membrane</keyword>
<dbReference type="SUPFAM" id="SSF53448">
    <property type="entry name" value="Nucleotide-diphospho-sugar transferases"/>
    <property type="match status" value="1"/>
</dbReference>
<evidence type="ECO:0000313" key="10">
    <source>
        <dbReference type="Proteomes" id="UP000051673"/>
    </source>
</evidence>
<dbReference type="PATRIC" id="fig|1620.3.peg.556"/>
<evidence type="ECO:0000256" key="5">
    <source>
        <dbReference type="ARBA" id="ARBA00022989"/>
    </source>
</evidence>
<dbReference type="PANTHER" id="PTHR48090">
    <property type="entry name" value="UNDECAPRENYL-PHOSPHATE 4-DEOXY-4-FORMAMIDO-L-ARABINOSE TRANSFERASE-RELATED"/>
    <property type="match status" value="1"/>
</dbReference>
<dbReference type="InterPro" id="IPR029044">
    <property type="entry name" value="Nucleotide-diphossugar_trans"/>
</dbReference>
<feature type="domain" description="Glycosyltransferase 2-like" evidence="8">
    <location>
        <begin position="6"/>
        <end position="173"/>
    </location>
</feature>
<dbReference type="Pfam" id="PF00535">
    <property type="entry name" value="Glycos_transf_2"/>
    <property type="match status" value="1"/>
</dbReference>
<dbReference type="InterPro" id="IPR013055">
    <property type="entry name" value="Tachy_Neuro_lke_CS"/>
</dbReference>
<proteinExistence type="predicted"/>
<evidence type="ECO:0000256" key="7">
    <source>
        <dbReference type="SAM" id="Phobius"/>
    </source>
</evidence>
<dbReference type="STRING" id="1620.IV67_GL000549"/>
<dbReference type="InterPro" id="IPR050256">
    <property type="entry name" value="Glycosyltransferase_2"/>
</dbReference>
<gene>
    <name evidence="9" type="ORF">IV67_GL000549</name>
</gene>
<keyword evidence="2" id="KW-0328">Glycosyltransferase</keyword>
<comment type="subcellular location">
    <subcellularLocation>
        <location evidence="1">Membrane</location>
        <topology evidence="1">Multi-pass membrane protein</topology>
    </subcellularLocation>
</comment>
<sequence>MNKLMIVVPAYNEEEALPKTLTVLDGILTDLIDKQKIDSKSRIVIVNDGSADKTWEIIENTAKSNPHITGVNFSRNFGHQNALVAGLTAARDYGDIFITIDADLQDDVNAIYEMVDENAKGFDVVYGARNSRETDSAFKRGTADMFYGLMGKLGVEMVPNAADYRLMSQRAVDHLLSFKEHNLFLRGVVPRVGFPSTVVYYARKEREEGTSKYPLTKMITFAWDGITSFSVAPMRFILVAGILSLLVSVGMVIYALYQQISGQTVEGWTSLMVSLWLIGGFQMIGLAIIGEYIGKIFNEVKSRPRFIIQDNLLSDQDFDDKQVNTQPISHSEAHKHDELN</sequence>
<evidence type="ECO:0000256" key="3">
    <source>
        <dbReference type="ARBA" id="ARBA00022679"/>
    </source>
</evidence>
<dbReference type="PROSITE" id="PS00267">
    <property type="entry name" value="TACHYKININ"/>
    <property type="match status" value="1"/>
</dbReference>
<evidence type="ECO:0000256" key="2">
    <source>
        <dbReference type="ARBA" id="ARBA00022676"/>
    </source>
</evidence>
<dbReference type="Proteomes" id="UP000051673">
    <property type="component" value="Unassembled WGS sequence"/>
</dbReference>
<dbReference type="PANTHER" id="PTHR48090:SF1">
    <property type="entry name" value="PROPHAGE BACTOPRENOL GLUCOSYL TRANSFERASE HOMOLOG"/>
    <property type="match status" value="1"/>
</dbReference>
<accession>A0A0R2JQ64</accession>
<evidence type="ECO:0000256" key="1">
    <source>
        <dbReference type="ARBA" id="ARBA00004141"/>
    </source>
</evidence>
<dbReference type="InterPro" id="IPR001173">
    <property type="entry name" value="Glyco_trans_2-like"/>
</dbReference>
<feature type="transmembrane region" description="Helical" evidence="7">
    <location>
        <begin position="269"/>
        <end position="293"/>
    </location>
</feature>
<dbReference type="GO" id="GO:0005886">
    <property type="term" value="C:plasma membrane"/>
    <property type="evidence" value="ECO:0007669"/>
    <property type="project" value="TreeGrafter"/>
</dbReference>
<organism evidence="9 10">
    <name type="scientific">Weissella minor</name>
    <dbReference type="NCBI Taxonomy" id="1620"/>
    <lineage>
        <taxon>Bacteria</taxon>
        <taxon>Bacillati</taxon>
        <taxon>Bacillota</taxon>
        <taxon>Bacilli</taxon>
        <taxon>Lactobacillales</taxon>
        <taxon>Lactobacillaceae</taxon>
        <taxon>Weissella</taxon>
    </lineage>
</organism>
<evidence type="ECO:0000256" key="4">
    <source>
        <dbReference type="ARBA" id="ARBA00022692"/>
    </source>
</evidence>
<dbReference type="EMBL" id="JQCD01000024">
    <property type="protein sequence ID" value="KRN77036.1"/>
    <property type="molecule type" value="Genomic_DNA"/>
</dbReference>
<dbReference type="RefSeq" id="WP_057787940.1">
    <property type="nucleotide sequence ID" value="NZ_JQCD01000024.1"/>
</dbReference>
<keyword evidence="4 7" id="KW-0812">Transmembrane</keyword>
<keyword evidence="3 9" id="KW-0808">Transferase</keyword>
<evidence type="ECO:0000256" key="6">
    <source>
        <dbReference type="ARBA" id="ARBA00023136"/>
    </source>
</evidence>